<dbReference type="EMBL" id="JANPWB010000013">
    <property type="protein sequence ID" value="KAJ1103048.1"/>
    <property type="molecule type" value="Genomic_DNA"/>
</dbReference>
<proteinExistence type="predicted"/>
<gene>
    <name evidence="2" type="ORF">NDU88_000476</name>
</gene>
<comment type="caution">
    <text evidence="2">The sequence shown here is derived from an EMBL/GenBank/DDBJ whole genome shotgun (WGS) entry which is preliminary data.</text>
</comment>
<feature type="region of interest" description="Disordered" evidence="1">
    <location>
        <begin position="1"/>
        <end position="99"/>
    </location>
</feature>
<name>A0AAV7MPV6_PLEWA</name>
<accession>A0AAV7MPV6</accession>
<evidence type="ECO:0000313" key="3">
    <source>
        <dbReference type="Proteomes" id="UP001066276"/>
    </source>
</evidence>
<evidence type="ECO:0000256" key="1">
    <source>
        <dbReference type="SAM" id="MobiDB-lite"/>
    </source>
</evidence>
<protein>
    <submittedName>
        <fullName evidence="2">Uncharacterized protein</fullName>
    </submittedName>
</protein>
<dbReference type="Proteomes" id="UP001066276">
    <property type="component" value="Chromosome 9"/>
</dbReference>
<reference evidence="2" key="1">
    <citation type="journal article" date="2022" name="bioRxiv">
        <title>Sequencing and chromosome-scale assembly of the giantPleurodeles waltlgenome.</title>
        <authorList>
            <person name="Brown T."/>
            <person name="Elewa A."/>
            <person name="Iarovenko S."/>
            <person name="Subramanian E."/>
            <person name="Araus A.J."/>
            <person name="Petzold A."/>
            <person name="Susuki M."/>
            <person name="Suzuki K.-i.T."/>
            <person name="Hayashi T."/>
            <person name="Toyoda A."/>
            <person name="Oliveira C."/>
            <person name="Osipova E."/>
            <person name="Leigh N.D."/>
            <person name="Simon A."/>
            <person name="Yun M.H."/>
        </authorList>
    </citation>
    <scope>NUCLEOTIDE SEQUENCE</scope>
    <source>
        <strain evidence="2">20211129_DDA</strain>
        <tissue evidence="2">Liver</tissue>
    </source>
</reference>
<organism evidence="2 3">
    <name type="scientific">Pleurodeles waltl</name>
    <name type="common">Iberian ribbed newt</name>
    <dbReference type="NCBI Taxonomy" id="8319"/>
    <lineage>
        <taxon>Eukaryota</taxon>
        <taxon>Metazoa</taxon>
        <taxon>Chordata</taxon>
        <taxon>Craniata</taxon>
        <taxon>Vertebrata</taxon>
        <taxon>Euteleostomi</taxon>
        <taxon>Amphibia</taxon>
        <taxon>Batrachia</taxon>
        <taxon>Caudata</taxon>
        <taxon>Salamandroidea</taxon>
        <taxon>Salamandridae</taxon>
        <taxon>Pleurodelinae</taxon>
        <taxon>Pleurodeles</taxon>
    </lineage>
</organism>
<sequence>MKTSFMALRRTSPRYPGTMRRMFHGRTGRAGHKAPEPFSWQRPVPARHIRQPKKNVSPPLPRPASLDENLRGWTLYPAAPPPRAAPAAMASETRPKTCD</sequence>
<keyword evidence="3" id="KW-1185">Reference proteome</keyword>
<evidence type="ECO:0000313" key="2">
    <source>
        <dbReference type="EMBL" id="KAJ1103048.1"/>
    </source>
</evidence>
<feature type="compositionally biased region" description="Basic residues" evidence="1">
    <location>
        <begin position="21"/>
        <end position="32"/>
    </location>
</feature>
<dbReference type="AlphaFoldDB" id="A0AAV7MPV6"/>